<reference evidence="2" key="1">
    <citation type="journal article" date="2021" name="PeerJ">
        <title>Extensive microbial diversity within the chicken gut microbiome revealed by metagenomics and culture.</title>
        <authorList>
            <person name="Gilroy R."/>
            <person name="Ravi A."/>
            <person name="Getino M."/>
            <person name="Pursley I."/>
            <person name="Horton D.L."/>
            <person name="Alikhan N.F."/>
            <person name="Baker D."/>
            <person name="Gharbi K."/>
            <person name="Hall N."/>
            <person name="Watson M."/>
            <person name="Adriaenssens E.M."/>
            <person name="Foster-Nyarko E."/>
            <person name="Jarju S."/>
            <person name="Secka A."/>
            <person name="Antonio M."/>
            <person name="Oren A."/>
            <person name="Chaudhuri R.R."/>
            <person name="La Ragione R."/>
            <person name="Hildebrand F."/>
            <person name="Pallen M.J."/>
        </authorList>
    </citation>
    <scope>NUCLEOTIDE SEQUENCE</scope>
    <source>
        <strain evidence="2">ChiHecec2B26-446</strain>
    </source>
</reference>
<evidence type="ECO:0000313" key="2">
    <source>
        <dbReference type="EMBL" id="HIW00464.1"/>
    </source>
</evidence>
<reference evidence="2" key="2">
    <citation type="submission" date="2021-04" db="EMBL/GenBank/DDBJ databases">
        <authorList>
            <person name="Gilroy R."/>
        </authorList>
    </citation>
    <scope>NUCLEOTIDE SEQUENCE</scope>
    <source>
        <strain evidence="2">ChiHecec2B26-446</strain>
    </source>
</reference>
<keyword evidence="1" id="KW-0175">Coiled coil</keyword>
<dbReference type="AlphaFoldDB" id="A0A9D1PXB2"/>
<organism evidence="2 3">
    <name type="scientific">Candidatus Desulfovibrio intestinipullorum</name>
    <dbReference type="NCBI Taxonomy" id="2838536"/>
    <lineage>
        <taxon>Bacteria</taxon>
        <taxon>Pseudomonadati</taxon>
        <taxon>Thermodesulfobacteriota</taxon>
        <taxon>Desulfovibrionia</taxon>
        <taxon>Desulfovibrionales</taxon>
        <taxon>Desulfovibrionaceae</taxon>
        <taxon>Desulfovibrio</taxon>
    </lineage>
</organism>
<name>A0A9D1PXB2_9BACT</name>
<evidence type="ECO:0000313" key="3">
    <source>
        <dbReference type="Proteomes" id="UP000886752"/>
    </source>
</evidence>
<protein>
    <submittedName>
        <fullName evidence="2">Uncharacterized protein</fullName>
    </submittedName>
</protein>
<comment type="caution">
    <text evidence="2">The sequence shown here is derived from an EMBL/GenBank/DDBJ whole genome shotgun (WGS) entry which is preliminary data.</text>
</comment>
<feature type="coiled-coil region" evidence="1">
    <location>
        <begin position="38"/>
        <end position="79"/>
    </location>
</feature>
<accession>A0A9D1PXB2</accession>
<proteinExistence type="predicted"/>
<evidence type="ECO:0000256" key="1">
    <source>
        <dbReference type="SAM" id="Coils"/>
    </source>
</evidence>
<gene>
    <name evidence="2" type="ORF">H9894_04670</name>
</gene>
<dbReference type="EMBL" id="DXHV01000050">
    <property type="protein sequence ID" value="HIW00464.1"/>
    <property type="molecule type" value="Genomic_DNA"/>
</dbReference>
<dbReference type="Proteomes" id="UP000886752">
    <property type="component" value="Unassembled WGS sequence"/>
</dbReference>
<sequence>MQDAELFFQAADHRHLGLYLDALAAGAAREQATVSICAQRNRDEHRNLTQRIEKLECELQSEKDENALLQQLISQKQDKTDSIDTLFAHIQGDLADAFPRHPIPPSFVSVCSSLYRDMKFLREQFQKSQTFPLFRKKDIFIAQTDPGRAKNKLWKNYLELLNIRDMQEILHCCQKPGGPLKTLPASAARLFSPLPELQLYFVMVTSCLDAVGNMASPRGFDDFMTLLSDVLVQEKKVEDSIQEQEEELAGLFVALCPFLMEPEDDNRS</sequence>